<dbReference type="AlphaFoldDB" id="A0A6J4JQZ1"/>
<evidence type="ECO:0000313" key="18">
    <source>
        <dbReference type="EMBL" id="CAA9284612.1"/>
    </source>
</evidence>
<dbReference type="NCBIfam" id="TIGR01122">
    <property type="entry name" value="ilvE_I"/>
    <property type="match status" value="1"/>
</dbReference>
<comment type="similarity">
    <text evidence="6 15">Belongs to the class-IV pyridoxal-phosphate-dependent aminotransferase family.</text>
</comment>
<dbReference type="FunFam" id="3.20.10.10:FF:000002">
    <property type="entry name" value="D-alanine aminotransferase"/>
    <property type="match status" value="1"/>
</dbReference>
<keyword evidence="9 17" id="KW-0808">Transferase</keyword>
<dbReference type="SUPFAM" id="SSF56752">
    <property type="entry name" value="D-aminoacid aminotransferase-like PLP-dependent enzymes"/>
    <property type="match status" value="1"/>
</dbReference>
<evidence type="ECO:0000256" key="10">
    <source>
        <dbReference type="ARBA" id="ARBA00022898"/>
    </source>
</evidence>
<dbReference type="EMBL" id="CADCTO010000517">
    <property type="protein sequence ID" value="CAA9284612.1"/>
    <property type="molecule type" value="Genomic_DNA"/>
</dbReference>
<organism evidence="18">
    <name type="scientific">uncultured Armatimonadetes bacterium</name>
    <dbReference type="NCBI Taxonomy" id="157466"/>
    <lineage>
        <taxon>Bacteria</taxon>
        <taxon>Bacillati</taxon>
        <taxon>Armatimonadota</taxon>
        <taxon>environmental samples</taxon>
    </lineage>
</organism>
<dbReference type="Gene3D" id="3.30.470.10">
    <property type="match status" value="1"/>
</dbReference>
<comment type="pathway">
    <text evidence="3 17">Amino-acid biosynthesis; L-isoleucine biosynthesis; L-isoleucine from 2-oxobutanoate: step 4/4.</text>
</comment>
<evidence type="ECO:0000256" key="11">
    <source>
        <dbReference type="ARBA" id="ARBA00023304"/>
    </source>
</evidence>
<evidence type="ECO:0000256" key="17">
    <source>
        <dbReference type="RuleBase" id="RU364094"/>
    </source>
</evidence>
<dbReference type="CDD" id="cd01558">
    <property type="entry name" value="D-AAT_like"/>
    <property type="match status" value="1"/>
</dbReference>
<dbReference type="GO" id="GO:0004084">
    <property type="term" value="F:branched-chain-amino-acid transaminase activity"/>
    <property type="evidence" value="ECO:0007669"/>
    <property type="project" value="UniProtKB-EC"/>
</dbReference>
<dbReference type="UniPathway" id="UPA00047">
    <property type="reaction ID" value="UER00058"/>
</dbReference>
<dbReference type="UniPathway" id="UPA00048">
    <property type="reaction ID" value="UER00073"/>
</dbReference>
<keyword evidence="7 17" id="KW-0032">Aminotransferase</keyword>
<evidence type="ECO:0000256" key="2">
    <source>
        <dbReference type="ARBA" id="ARBA00003109"/>
    </source>
</evidence>
<dbReference type="PROSITE" id="PS00770">
    <property type="entry name" value="AA_TRANSFER_CLASS_4"/>
    <property type="match status" value="1"/>
</dbReference>
<evidence type="ECO:0000256" key="5">
    <source>
        <dbReference type="ARBA" id="ARBA00005072"/>
    </source>
</evidence>
<evidence type="ECO:0000256" key="7">
    <source>
        <dbReference type="ARBA" id="ARBA00022576"/>
    </source>
</evidence>
<evidence type="ECO:0000256" key="4">
    <source>
        <dbReference type="ARBA" id="ARBA00004931"/>
    </source>
</evidence>
<evidence type="ECO:0000256" key="15">
    <source>
        <dbReference type="RuleBase" id="RU004106"/>
    </source>
</evidence>
<dbReference type="Gene3D" id="3.20.10.10">
    <property type="entry name" value="D-amino Acid Aminotransferase, subunit A, domain 2"/>
    <property type="match status" value="1"/>
</dbReference>
<evidence type="ECO:0000256" key="9">
    <source>
        <dbReference type="ARBA" id="ARBA00022679"/>
    </source>
</evidence>
<dbReference type="InterPro" id="IPR018300">
    <property type="entry name" value="Aminotrans_IV_CS"/>
</dbReference>
<sequence>MAEVVYINGEFVPKAEASLPLFDHGYLYGDGVFEGVRVYGGRAFRLDPHLERLLFSARALAFHTEGLTLDSVRAAVLETCRRNDHAQGYIRITLSRGTGLGLDPSHIDTKPRLVISTQQLALYKPELYEKGLTMVTCATRVPSPDAIDPRIKCTGKYINNILAKMEANRVGAGEGLMLNAQGYVAEATGDNLFVVKDGLIATPPPSAGCLKGITRQAAMDLAGEAGIPVREENLTLYDVYTADECFLTGTAAEIIPAVSLDDRVIGSGAPGPVTRRLIDAFRAHTAQSGTPVG</sequence>
<keyword evidence="8 17" id="KW-0028">Amino-acid biosynthesis</keyword>
<comment type="catalytic activity">
    <reaction evidence="14 17">
        <text>L-leucine + 2-oxoglutarate = 4-methyl-2-oxopentanoate + L-glutamate</text>
        <dbReference type="Rhea" id="RHEA:18321"/>
        <dbReference type="ChEBI" id="CHEBI:16810"/>
        <dbReference type="ChEBI" id="CHEBI:17865"/>
        <dbReference type="ChEBI" id="CHEBI:29985"/>
        <dbReference type="ChEBI" id="CHEBI:57427"/>
        <dbReference type="EC" id="2.6.1.42"/>
    </reaction>
</comment>
<dbReference type="GO" id="GO:0009099">
    <property type="term" value="P:L-valine biosynthetic process"/>
    <property type="evidence" value="ECO:0007669"/>
    <property type="project" value="UniProtKB-UniPathway"/>
</dbReference>
<keyword evidence="10 16" id="KW-0663">Pyridoxal phosphate</keyword>
<evidence type="ECO:0000256" key="1">
    <source>
        <dbReference type="ARBA" id="ARBA00001933"/>
    </source>
</evidence>
<evidence type="ECO:0000256" key="8">
    <source>
        <dbReference type="ARBA" id="ARBA00022605"/>
    </source>
</evidence>
<dbReference type="InterPro" id="IPR036038">
    <property type="entry name" value="Aminotransferase-like"/>
</dbReference>
<evidence type="ECO:0000256" key="3">
    <source>
        <dbReference type="ARBA" id="ARBA00004824"/>
    </source>
</evidence>
<dbReference type="InterPro" id="IPR001544">
    <property type="entry name" value="Aminotrans_IV"/>
</dbReference>
<evidence type="ECO:0000256" key="12">
    <source>
        <dbReference type="ARBA" id="ARBA00048212"/>
    </source>
</evidence>
<evidence type="ECO:0000256" key="14">
    <source>
        <dbReference type="ARBA" id="ARBA00049229"/>
    </source>
</evidence>
<comment type="catalytic activity">
    <reaction evidence="12 17">
        <text>L-valine + 2-oxoglutarate = 3-methyl-2-oxobutanoate + L-glutamate</text>
        <dbReference type="Rhea" id="RHEA:24813"/>
        <dbReference type="ChEBI" id="CHEBI:11851"/>
        <dbReference type="ChEBI" id="CHEBI:16810"/>
        <dbReference type="ChEBI" id="CHEBI:29985"/>
        <dbReference type="ChEBI" id="CHEBI:57762"/>
        <dbReference type="EC" id="2.6.1.42"/>
    </reaction>
</comment>
<dbReference type="Pfam" id="PF01063">
    <property type="entry name" value="Aminotran_4"/>
    <property type="match status" value="1"/>
</dbReference>
<reference evidence="18" key="1">
    <citation type="submission" date="2020-02" db="EMBL/GenBank/DDBJ databases">
        <authorList>
            <person name="Meier V. D."/>
        </authorList>
    </citation>
    <scope>NUCLEOTIDE SEQUENCE</scope>
    <source>
        <strain evidence="18">AVDCRST_MAG63</strain>
    </source>
</reference>
<dbReference type="InterPro" id="IPR043131">
    <property type="entry name" value="BCAT-like_N"/>
</dbReference>
<comment type="catalytic activity">
    <reaction evidence="13 17">
        <text>L-isoleucine + 2-oxoglutarate = (S)-3-methyl-2-oxopentanoate + L-glutamate</text>
        <dbReference type="Rhea" id="RHEA:24801"/>
        <dbReference type="ChEBI" id="CHEBI:16810"/>
        <dbReference type="ChEBI" id="CHEBI:29985"/>
        <dbReference type="ChEBI" id="CHEBI:35146"/>
        <dbReference type="ChEBI" id="CHEBI:58045"/>
        <dbReference type="EC" id="2.6.1.42"/>
    </reaction>
</comment>
<comment type="pathway">
    <text evidence="5 17">Amino-acid biosynthesis; L-leucine biosynthesis; L-leucine from 3-methyl-2-oxobutanoate: step 4/4.</text>
</comment>
<comment type="pathway">
    <text evidence="4 17">Amino-acid biosynthesis; L-valine biosynthesis; L-valine from pyruvate: step 4/4.</text>
</comment>
<protein>
    <recommendedName>
        <fullName evidence="17">Branched-chain-amino-acid aminotransferase</fullName>
        <shortName evidence="17">BCAT</shortName>
        <ecNumber evidence="17">2.6.1.42</ecNumber>
    </recommendedName>
</protein>
<evidence type="ECO:0000256" key="13">
    <source>
        <dbReference type="ARBA" id="ARBA00048798"/>
    </source>
</evidence>
<dbReference type="GO" id="GO:0009098">
    <property type="term" value="P:L-leucine biosynthetic process"/>
    <property type="evidence" value="ECO:0007669"/>
    <property type="project" value="UniProtKB-UniPathway"/>
</dbReference>
<comment type="function">
    <text evidence="2 17">Acts on leucine, isoleucine and valine.</text>
</comment>
<name>A0A6J4JQZ1_9BACT</name>
<accession>A0A6J4JQZ1</accession>
<dbReference type="PANTHER" id="PTHR42743:SF11">
    <property type="entry name" value="AMINODEOXYCHORISMATE LYASE"/>
    <property type="match status" value="1"/>
</dbReference>
<evidence type="ECO:0000256" key="6">
    <source>
        <dbReference type="ARBA" id="ARBA00009320"/>
    </source>
</evidence>
<evidence type="ECO:0000256" key="16">
    <source>
        <dbReference type="RuleBase" id="RU004516"/>
    </source>
</evidence>
<dbReference type="NCBIfam" id="NF006185">
    <property type="entry name" value="PRK08320.1"/>
    <property type="match status" value="1"/>
</dbReference>
<dbReference type="EC" id="2.6.1.42" evidence="17"/>
<comment type="cofactor">
    <cofactor evidence="1 16">
        <name>pyridoxal 5'-phosphate</name>
        <dbReference type="ChEBI" id="CHEBI:597326"/>
    </cofactor>
</comment>
<dbReference type="InterPro" id="IPR043132">
    <property type="entry name" value="BCAT-like_C"/>
</dbReference>
<keyword evidence="11 17" id="KW-0100">Branched-chain amino acid biosynthesis</keyword>
<dbReference type="InterPro" id="IPR050571">
    <property type="entry name" value="Class-IV_PLP-Dep_Aminotrnsfr"/>
</dbReference>
<dbReference type="GO" id="GO:0009097">
    <property type="term" value="P:isoleucine biosynthetic process"/>
    <property type="evidence" value="ECO:0007669"/>
    <property type="project" value="UniProtKB-UniPathway"/>
</dbReference>
<gene>
    <name evidence="17" type="primary">ilvE</name>
    <name evidence="18" type="ORF">AVDCRST_MAG63-3835</name>
</gene>
<dbReference type="InterPro" id="IPR005785">
    <property type="entry name" value="B_amino_transI"/>
</dbReference>
<dbReference type="GO" id="GO:0005829">
    <property type="term" value="C:cytosol"/>
    <property type="evidence" value="ECO:0007669"/>
    <property type="project" value="TreeGrafter"/>
</dbReference>
<proteinExistence type="inferred from homology"/>
<dbReference type="PANTHER" id="PTHR42743">
    <property type="entry name" value="AMINO-ACID AMINOTRANSFERASE"/>
    <property type="match status" value="1"/>
</dbReference>
<dbReference type="UniPathway" id="UPA00049">
    <property type="reaction ID" value="UER00062"/>
</dbReference>